<proteinExistence type="predicted"/>
<reference evidence="2 3" key="1">
    <citation type="journal article" date="2022" name="Res Sq">
        <title>Evolution of multicellular longitudinally dividing oral cavity symbionts (Neisseriaceae).</title>
        <authorList>
            <person name="Nyongesa S."/>
            <person name="Weber P."/>
            <person name="Bernet E."/>
            <person name="Pullido F."/>
            <person name="Nieckarz M."/>
            <person name="Delaby M."/>
            <person name="Nieves C."/>
            <person name="Viehboeck T."/>
            <person name="Krause N."/>
            <person name="Rivera-Millot A."/>
            <person name="Nakamura A."/>
            <person name="Vischer N."/>
            <person name="VanNieuwenhze M."/>
            <person name="Brun Y."/>
            <person name="Cava F."/>
            <person name="Bulgheresi S."/>
            <person name="Veyrier F."/>
        </authorList>
    </citation>
    <scope>NUCLEOTIDE SEQUENCE [LARGE SCALE GENOMIC DNA]</scope>
    <source>
        <strain evidence="2 3">CCUG 63373m</strain>
    </source>
</reference>
<feature type="region of interest" description="Disordered" evidence="1">
    <location>
        <begin position="104"/>
        <end position="125"/>
    </location>
</feature>
<dbReference type="RefSeq" id="WP_244787485.1">
    <property type="nucleotide sequence ID" value="NZ_CP091508.1"/>
</dbReference>
<keyword evidence="3" id="KW-1185">Reference proteome</keyword>
<evidence type="ECO:0000313" key="3">
    <source>
        <dbReference type="Proteomes" id="UP000829817"/>
    </source>
</evidence>
<sequence length="125" mass="12348">MKEITIRELEMVVGGMGAIPHIIRAGSVVLKSPAGKGAVVGGGVHVAENQLSGTETNISGFTGAVVGGAAGGKTHGLPGSVIGSSLLGSSLEGALNGKGPLAPEFFKNQGKDPAGNNYCDDGTDY</sequence>
<protein>
    <submittedName>
        <fullName evidence="2">Uncharacterized protein</fullName>
    </submittedName>
</protein>
<evidence type="ECO:0000256" key="1">
    <source>
        <dbReference type="SAM" id="MobiDB-lite"/>
    </source>
</evidence>
<name>A0ABY4DVQ2_9NEIS</name>
<evidence type="ECO:0000313" key="2">
    <source>
        <dbReference type="EMBL" id="UOO83120.1"/>
    </source>
</evidence>
<organism evidence="2 3">
    <name type="scientific">Uruburuella testudinis</name>
    <dbReference type="NCBI Taxonomy" id="1282863"/>
    <lineage>
        <taxon>Bacteria</taxon>
        <taxon>Pseudomonadati</taxon>
        <taxon>Pseudomonadota</taxon>
        <taxon>Betaproteobacteria</taxon>
        <taxon>Neisseriales</taxon>
        <taxon>Neisseriaceae</taxon>
        <taxon>Uruburuella</taxon>
    </lineage>
</organism>
<accession>A0ABY4DVQ2</accession>
<dbReference type="Proteomes" id="UP000829817">
    <property type="component" value="Chromosome"/>
</dbReference>
<dbReference type="EMBL" id="CP091508">
    <property type="protein sequence ID" value="UOO83120.1"/>
    <property type="molecule type" value="Genomic_DNA"/>
</dbReference>
<gene>
    <name evidence="2" type="ORF">LVJ83_06580</name>
</gene>